<sequence>MPLLEWGLNWCVYEHVQDRLVLHAAVVEKEERALIIPAPPGSGKSTLVAGLSCAGWRLLSDELALLTWTGGQVEGLCRPISLKNASIGVLRGIAGEEPFSPTVTDTLKGDVALMRPPRASVERAEEPARPFAVVFPSFSFGTAPSMMELGPAMAFGKLLENAFNVSALREKGFSALGNLVDHCCCYCIEYGSLADGMALVQDIHRAGRV</sequence>
<dbReference type="Proteomes" id="UP000199556">
    <property type="component" value="Unassembled WGS sequence"/>
</dbReference>
<dbReference type="SUPFAM" id="SSF53795">
    <property type="entry name" value="PEP carboxykinase-like"/>
    <property type="match status" value="1"/>
</dbReference>
<dbReference type="InterPro" id="IPR027417">
    <property type="entry name" value="P-loop_NTPase"/>
</dbReference>
<evidence type="ECO:0008006" key="3">
    <source>
        <dbReference type="Google" id="ProtNLM"/>
    </source>
</evidence>
<dbReference type="InterPro" id="IPR027600">
    <property type="entry name" value="HprK-rel_A"/>
</dbReference>
<dbReference type="Gene3D" id="3.40.50.300">
    <property type="entry name" value="P-loop containing nucleotide triphosphate hydrolases"/>
    <property type="match status" value="1"/>
</dbReference>
<evidence type="ECO:0000313" key="1">
    <source>
        <dbReference type="EMBL" id="SFM23431.1"/>
    </source>
</evidence>
<keyword evidence="2" id="KW-1185">Reference proteome</keyword>
<dbReference type="STRING" id="195064.SAMN05421721_10127"/>
<proteinExistence type="predicted"/>
<dbReference type="AlphaFoldDB" id="A0A1I4P6M3"/>
<reference evidence="1 2" key="1">
    <citation type="submission" date="2016-10" db="EMBL/GenBank/DDBJ databases">
        <authorList>
            <person name="de Groot N.N."/>
        </authorList>
    </citation>
    <scope>NUCLEOTIDE SEQUENCE [LARGE SCALE GENOMIC DNA]</scope>
    <source>
        <strain evidence="1 2">DSM 4180</strain>
    </source>
</reference>
<organism evidence="1 2">
    <name type="scientific">Ectothiorhodospira mobilis</name>
    <dbReference type="NCBI Taxonomy" id="195064"/>
    <lineage>
        <taxon>Bacteria</taxon>
        <taxon>Pseudomonadati</taxon>
        <taxon>Pseudomonadota</taxon>
        <taxon>Gammaproteobacteria</taxon>
        <taxon>Chromatiales</taxon>
        <taxon>Ectothiorhodospiraceae</taxon>
        <taxon>Ectothiorhodospira</taxon>
    </lineage>
</organism>
<dbReference type="EMBL" id="FOUO01000001">
    <property type="protein sequence ID" value="SFM23431.1"/>
    <property type="molecule type" value="Genomic_DNA"/>
</dbReference>
<accession>A0A1I4P6M3</accession>
<protein>
    <recommendedName>
        <fullName evidence="3">Hpr(Ser) kinase/phosphatase</fullName>
    </recommendedName>
</protein>
<evidence type="ECO:0000313" key="2">
    <source>
        <dbReference type="Proteomes" id="UP000199556"/>
    </source>
</evidence>
<gene>
    <name evidence="1" type="ORF">SAMN05421721_10127</name>
</gene>
<name>A0A1I4P6M3_ECTMO</name>
<dbReference type="NCBIfam" id="TIGR04352">
    <property type="entry name" value="HprK_rel_A"/>
    <property type="match status" value="1"/>
</dbReference>